<feature type="compositionally biased region" description="Basic and acidic residues" evidence="1">
    <location>
        <begin position="191"/>
        <end position="208"/>
    </location>
</feature>
<dbReference type="EMBL" id="GEDC01006453">
    <property type="protein sequence ID" value="JAS30845.1"/>
    <property type="molecule type" value="Transcribed_RNA"/>
</dbReference>
<evidence type="ECO:0000313" key="3">
    <source>
        <dbReference type="EMBL" id="JAS16838.1"/>
    </source>
</evidence>
<feature type="region of interest" description="Disordered" evidence="1">
    <location>
        <begin position="189"/>
        <end position="209"/>
    </location>
</feature>
<dbReference type="EMBL" id="GEDC01009351">
    <property type="protein sequence ID" value="JAS27947.1"/>
    <property type="molecule type" value="Transcribed_RNA"/>
</dbReference>
<evidence type="ECO:0000313" key="6">
    <source>
        <dbReference type="EMBL" id="JAS30845.1"/>
    </source>
</evidence>
<dbReference type="EMBL" id="GEDC01020460">
    <property type="protein sequence ID" value="JAS16838.1"/>
    <property type="molecule type" value="Transcribed_RNA"/>
</dbReference>
<evidence type="ECO:0000256" key="1">
    <source>
        <dbReference type="SAM" id="MobiDB-lite"/>
    </source>
</evidence>
<evidence type="ECO:0000313" key="2">
    <source>
        <dbReference type="EMBL" id="JAS07488.1"/>
    </source>
</evidence>
<dbReference type="EMBL" id="GEDC01006948">
    <property type="protein sequence ID" value="JAS30350.1"/>
    <property type="molecule type" value="Transcribed_RNA"/>
</dbReference>
<evidence type="ECO:0000313" key="7">
    <source>
        <dbReference type="EMBL" id="JAS32516.1"/>
    </source>
</evidence>
<sequence length="406" mass="46572">MLTQSKLSTAKRIITEMDTKYLKQITSGTKLHSVNNSTKLDKMKQLKLSSNISSDDSEIKDLSIKYNEIKHNSKIEILKEHENESSILMRPPVPDLKLNSDIGTKNNIDQKKPIQIFRSKMLENVFIISSSDEEEISEDINLYGNNDHKPSISARTISEDITPSDTIKRGSPNSIKFIHINTPIIYEEDSDRNISTEEKEDVHEKDSSESDYIYVNRKYSSKGNSSSESSSSKMKLYKENKLKSVSNSYKSSTESKYDKNTDAKLDFDKINKMDSTFMKSENTRQKSKCTQTSLLEETKHLKYIKEAYGEKIQTKININNRPVLRASALCKPIVVEVCDSKFIPEISNILNDENDLSLELEIKELLKQQVLITRQLIETHHQLYLNCCKFVHDSSILNNAHNTDNR</sequence>
<dbReference type="AlphaFoldDB" id="A0A1B6CTT8"/>
<organism evidence="3">
    <name type="scientific">Clastoptera arizonana</name>
    <name type="common">Arizona spittle bug</name>
    <dbReference type="NCBI Taxonomy" id="38151"/>
    <lineage>
        <taxon>Eukaryota</taxon>
        <taxon>Metazoa</taxon>
        <taxon>Ecdysozoa</taxon>
        <taxon>Arthropoda</taxon>
        <taxon>Hexapoda</taxon>
        <taxon>Insecta</taxon>
        <taxon>Pterygota</taxon>
        <taxon>Neoptera</taxon>
        <taxon>Paraneoptera</taxon>
        <taxon>Hemiptera</taxon>
        <taxon>Auchenorrhyncha</taxon>
        <taxon>Cercopoidea</taxon>
        <taxon>Clastopteridae</taxon>
        <taxon>Clastoptera</taxon>
    </lineage>
</organism>
<accession>A0A1B6CTT8</accession>
<proteinExistence type="predicted"/>
<dbReference type="EMBL" id="GEDC01004782">
    <property type="protein sequence ID" value="JAS32516.1"/>
    <property type="molecule type" value="Transcribed_RNA"/>
</dbReference>
<name>A0A1B6CTT8_9HEMI</name>
<reference evidence="3" key="1">
    <citation type="submission" date="2015-12" db="EMBL/GenBank/DDBJ databases">
        <title>De novo transcriptome assembly of four potential Pierce s Disease insect vectors from Arizona vineyards.</title>
        <authorList>
            <person name="Tassone E.E."/>
        </authorList>
    </citation>
    <scope>NUCLEOTIDE SEQUENCE</scope>
</reference>
<gene>
    <name evidence="2" type="ORF">g.13655</name>
    <name evidence="3" type="ORF">g.13658</name>
    <name evidence="7" type="ORF">g.13660</name>
    <name evidence="6" type="ORF">g.13662</name>
    <name evidence="4" type="ORF">g.13665</name>
    <name evidence="5" type="ORF">g.13668</name>
</gene>
<protein>
    <submittedName>
        <fullName evidence="3">Uncharacterized protein</fullName>
    </submittedName>
</protein>
<dbReference type="EMBL" id="GEDC01029810">
    <property type="protein sequence ID" value="JAS07488.1"/>
    <property type="molecule type" value="Transcribed_RNA"/>
</dbReference>
<evidence type="ECO:0000313" key="4">
    <source>
        <dbReference type="EMBL" id="JAS27947.1"/>
    </source>
</evidence>
<evidence type="ECO:0000313" key="5">
    <source>
        <dbReference type="EMBL" id="JAS30350.1"/>
    </source>
</evidence>